<sequence length="115" mass="12308">MRRWLALFMLVLLPLLSGWSAAAAYCGDEPVGRPAHLGHHVDAHDHGNADAKPDNLKDGPADAHCDHCHSPGALLLPDGTNGQRADQAQPAPMPNVALRVPPKSPPDRPKWARLA</sequence>
<organism evidence="3 4">
    <name type="scientific">Variovorax humicola</name>
    <dbReference type="NCBI Taxonomy" id="1769758"/>
    <lineage>
        <taxon>Bacteria</taxon>
        <taxon>Pseudomonadati</taxon>
        <taxon>Pseudomonadota</taxon>
        <taxon>Betaproteobacteria</taxon>
        <taxon>Burkholderiales</taxon>
        <taxon>Comamonadaceae</taxon>
        <taxon>Variovorax</taxon>
    </lineage>
</organism>
<feature type="compositionally biased region" description="Basic and acidic residues" evidence="1">
    <location>
        <begin position="105"/>
        <end position="115"/>
    </location>
</feature>
<accession>A0ABU8VWQ9</accession>
<keyword evidence="2" id="KW-0732">Signal</keyword>
<evidence type="ECO:0000313" key="3">
    <source>
        <dbReference type="EMBL" id="MEJ8822203.1"/>
    </source>
</evidence>
<evidence type="ECO:0000256" key="1">
    <source>
        <dbReference type="SAM" id="MobiDB-lite"/>
    </source>
</evidence>
<proteinExistence type="predicted"/>
<feature type="chain" id="PRO_5045923291" description="DUF2946 domain-containing protein" evidence="2">
    <location>
        <begin position="25"/>
        <end position="115"/>
    </location>
</feature>
<feature type="region of interest" description="Disordered" evidence="1">
    <location>
        <begin position="33"/>
        <end position="115"/>
    </location>
</feature>
<reference evidence="3 4" key="1">
    <citation type="submission" date="2024-03" db="EMBL/GenBank/DDBJ databases">
        <title>Novel species of the genus Variovorax.</title>
        <authorList>
            <person name="Liu Q."/>
            <person name="Xin Y.-H."/>
        </authorList>
    </citation>
    <scope>NUCLEOTIDE SEQUENCE [LARGE SCALE GENOMIC DNA]</scope>
    <source>
        <strain evidence="3 4">KACC 18501</strain>
    </source>
</reference>
<protein>
    <recommendedName>
        <fullName evidence="5">DUF2946 domain-containing protein</fullName>
    </recommendedName>
</protein>
<gene>
    <name evidence="3" type="ORF">WKW80_09140</name>
</gene>
<comment type="caution">
    <text evidence="3">The sequence shown here is derived from an EMBL/GenBank/DDBJ whole genome shotgun (WGS) entry which is preliminary data.</text>
</comment>
<feature type="signal peptide" evidence="2">
    <location>
        <begin position="1"/>
        <end position="24"/>
    </location>
</feature>
<keyword evidence="4" id="KW-1185">Reference proteome</keyword>
<evidence type="ECO:0000256" key="2">
    <source>
        <dbReference type="SAM" id="SignalP"/>
    </source>
</evidence>
<feature type="compositionally biased region" description="Basic and acidic residues" evidence="1">
    <location>
        <begin position="39"/>
        <end position="69"/>
    </location>
</feature>
<evidence type="ECO:0000313" key="4">
    <source>
        <dbReference type="Proteomes" id="UP001363010"/>
    </source>
</evidence>
<evidence type="ECO:0008006" key="5">
    <source>
        <dbReference type="Google" id="ProtNLM"/>
    </source>
</evidence>
<dbReference type="EMBL" id="JBBKZV010000004">
    <property type="protein sequence ID" value="MEJ8822203.1"/>
    <property type="molecule type" value="Genomic_DNA"/>
</dbReference>
<dbReference type="Proteomes" id="UP001363010">
    <property type="component" value="Unassembled WGS sequence"/>
</dbReference>
<dbReference type="RefSeq" id="WP_340363253.1">
    <property type="nucleotide sequence ID" value="NZ_JBBKZV010000004.1"/>
</dbReference>
<name>A0ABU8VWQ9_9BURK</name>